<dbReference type="Proteomes" id="UP000076858">
    <property type="component" value="Unassembled WGS sequence"/>
</dbReference>
<dbReference type="GO" id="GO:0005525">
    <property type="term" value="F:GTP binding"/>
    <property type="evidence" value="ECO:0007669"/>
    <property type="project" value="UniProtKB-KW"/>
</dbReference>
<dbReference type="GO" id="GO:0005929">
    <property type="term" value="C:cilium"/>
    <property type="evidence" value="ECO:0007669"/>
    <property type="project" value="UniProtKB-ARBA"/>
</dbReference>
<proteinExistence type="inferred from homology"/>
<keyword evidence="6" id="KW-0969">Cilium</keyword>
<dbReference type="InterPro" id="IPR027417">
    <property type="entry name" value="P-loop_NTPase"/>
</dbReference>
<sequence>MTNAAKVLLLGPTKSGKTTLANFLSDAKDAIGQYRPTVGCRILEFQMESLSHHSSSRSAANNVNNSDIQLWDSSVDRNVSNCLPALASDAAGVLLVYDITADDHVAELEELYNVWNNYLELSPSRYLVVARKWGDGQPNRKRTIKMGSLARLSRVEWDIDADGPRVQNEFVSFMSSVLLDVRRKREEEEITILKE</sequence>
<comment type="caution">
    <text evidence="6">The sequence shown here is derived from an EMBL/GenBank/DDBJ whole genome shotgun (WGS) entry which is preliminary data.</text>
</comment>
<dbReference type="EMBL" id="LRGB01002451">
    <property type="protein sequence ID" value="KZS07540.1"/>
    <property type="molecule type" value="Genomic_DNA"/>
</dbReference>
<evidence type="ECO:0000313" key="6">
    <source>
        <dbReference type="EMBL" id="KZS07540.1"/>
    </source>
</evidence>
<name>A0A164Q901_9CRUS</name>
<reference evidence="6 7" key="1">
    <citation type="submission" date="2016-03" db="EMBL/GenBank/DDBJ databases">
        <title>EvidentialGene: Evidence-directed Construction of Genes on Genomes.</title>
        <authorList>
            <person name="Gilbert D.G."/>
            <person name="Choi J.-H."/>
            <person name="Mockaitis K."/>
            <person name="Colbourne J."/>
            <person name="Pfrender M."/>
        </authorList>
    </citation>
    <scope>NUCLEOTIDE SEQUENCE [LARGE SCALE GENOMIC DNA]</scope>
    <source>
        <strain evidence="6 7">Xinb3</strain>
        <tissue evidence="6">Complete organism</tissue>
    </source>
</reference>
<dbReference type="AlphaFoldDB" id="A0A164Q901"/>
<dbReference type="FunFam" id="3.40.50.300:FF:001100">
    <property type="entry name" value="intraflagellar transport protein 22 homolog"/>
    <property type="match status" value="1"/>
</dbReference>
<keyword evidence="2" id="KW-0547">Nucleotide-binding</keyword>
<dbReference type="SUPFAM" id="SSF52540">
    <property type="entry name" value="P-loop containing nucleoside triphosphate hydrolases"/>
    <property type="match status" value="1"/>
</dbReference>
<dbReference type="Pfam" id="PF08477">
    <property type="entry name" value="Roc"/>
    <property type="match status" value="1"/>
</dbReference>
<dbReference type="OrthoDB" id="275177at2759"/>
<evidence type="ECO:0000256" key="3">
    <source>
        <dbReference type="ARBA" id="ARBA00023134"/>
    </source>
</evidence>
<protein>
    <recommendedName>
        <fullName evidence="4">Intraflagellar transport protein 22 homolog</fullName>
    </recommendedName>
    <alternativeName>
        <fullName evidence="5">Rab-like protein 5</fullName>
    </alternativeName>
</protein>
<accession>A0A164Q901</accession>
<keyword evidence="6" id="KW-0966">Cell projection</keyword>
<keyword evidence="7" id="KW-1185">Reference proteome</keyword>
<keyword evidence="3" id="KW-0342">GTP-binding</keyword>
<organism evidence="6 7">
    <name type="scientific">Daphnia magna</name>
    <dbReference type="NCBI Taxonomy" id="35525"/>
    <lineage>
        <taxon>Eukaryota</taxon>
        <taxon>Metazoa</taxon>
        <taxon>Ecdysozoa</taxon>
        <taxon>Arthropoda</taxon>
        <taxon>Crustacea</taxon>
        <taxon>Branchiopoda</taxon>
        <taxon>Diplostraca</taxon>
        <taxon>Cladocera</taxon>
        <taxon>Anomopoda</taxon>
        <taxon>Daphniidae</taxon>
        <taxon>Daphnia</taxon>
    </lineage>
</organism>
<keyword evidence="6" id="KW-0282">Flagellum</keyword>
<dbReference type="STRING" id="35525.A0A164Q901"/>
<dbReference type="Gene3D" id="3.40.50.300">
    <property type="entry name" value="P-loop containing nucleotide triphosphate hydrolases"/>
    <property type="match status" value="1"/>
</dbReference>
<evidence type="ECO:0000313" key="7">
    <source>
        <dbReference type="Proteomes" id="UP000076858"/>
    </source>
</evidence>
<dbReference type="GO" id="GO:0030990">
    <property type="term" value="C:intraciliary transport particle"/>
    <property type="evidence" value="ECO:0007669"/>
    <property type="project" value="UniProtKB-ARBA"/>
</dbReference>
<evidence type="ECO:0000256" key="4">
    <source>
        <dbReference type="ARBA" id="ARBA00040799"/>
    </source>
</evidence>
<evidence type="ECO:0000256" key="5">
    <source>
        <dbReference type="ARBA" id="ARBA00041562"/>
    </source>
</evidence>
<evidence type="ECO:0000256" key="1">
    <source>
        <dbReference type="ARBA" id="ARBA00006270"/>
    </source>
</evidence>
<comment type="similarity">
    <text evidence="1">Belongs to the small GTPase superfamily. Rab family.</text>
</comment>
<gene>
    <name evidence="6" type="ORF">APZ42_028656</name>
</gene>
<evidence type="ECO:0000256" key="2">
    <source>
        <dbReference type="ARBA" id="ARBA00022741"/>
    </source>
</evidence>